<keyword evidence="2" id="KW-1185">Reference proteome</keyword>
<protein>
    <submittedName>
        <fullName evidence="1">Uncharacterized protein</fullName>
    </submittedName>
</protein>
<evidence type="ECO:0000313" key="1">
    <source>
        <dbReference type="EMBL" id="SHL70919.1"/>
    </source>
</evidence>
<dbReference type="AlphaFoldDB" id="A0A1M7CVQ5"/>
<gene>
    <name evidence="1" type="ORF">SAMN05443669_101231</name>
</gene>
<evidence type="ECO:0000313" key="2">
    <source>
        <dbReference type="Proteomes" id="UP000184260"/>
    </source>
</evidence>
<dbReference type="Proteomes" id="UP000184260">
    <property type="component" value="Unassembled WGS sequence"/>
</dbReference>
<organism evidence="1 2">
    <name type="scientific">Flavobacterium xanthum</name>
    <dbReference type="NCBI Taxonomy" id="69322"/>
    <lineage>
        <taxon>Bacteria</taxon>
        <taxon>Pseudomonadati</taxon>
        <taxon>Bacteroidota</taxon>
        <taxon>Flavobacteriia</taxon>
        <taxon>Flavobacteriales</taxon>
        <taxon>Flavobacteriaceae</taxon>
        <taxon>Flavobacterium</taxon>
    </lineage>
</organism>
<accession>A0A1M7CVQ5</accession>
<sequence>MEQEDKSLIDGKIEELKFDIEKLNEQKFVNLLIEIIVSITLNELNEKSD</sequence>
<proteinExistence type="predicted"/>
<reference evidence="2" key="1">
    <citation type="submission" date="2016-11" db="EMBL/GenBank/DDBJ databases">
        <authorList>
            <person name="Varghese N."/>
            <person name="Submissions S."/>
        </authorList>
    </citation>
    <scope>NUCLEOTIDE SEQUENCE [LARGE SCALE GENOMIC DNA]</scope>
    <source>
        <strain evidence="2">DSM 3661</strain>
    </source>
</reference>
<name>A0A1M7CVQ5_9FLAO</name>
<dbReference type="EMBL" id="FRBU01000012">
    <property type="protein sequence ID" value="SHL70919.1"/>
    <property type="molecule type" value="Genomic_DNA"/>
</dbReference>